<dbReference type="Proteomes" id="UP001595967">
    <property type="component" value="Unassembled WGS sequence"/>
</dbReference>
<keyword evidence="6" id="KW-1185">Reference proteome</keyword>
<dbReference type="PANTHER" id="PTHR47894">
    <property type="entry name" value="HTH-TYPE TRANSCRIPTIONAL REGULATOR GADX"/>
    <property type="match status" value="1"/>
</dbReference>
<protein>
    <submittedName>
        <fullName evidence="5">Helix-turn-helix transcriptional regulator</fullName>
    </submittedName>
</protein>
<dbReference type="PROSITE" id="PS00041">
    <property type="entry name" value="HTH_ARAC_FAMILY_1"/>
    <property type="match status" value="1"/>
</dbReference>
<comment type="caution">
    <text evidence="5">The sequence shown here is derived from an EMBL/GenBank/DDBJ whole genome shotgun (WGS) entry which is preliminary data.</text>
</comment>
<dbReference type="PROSITE" id="PS01124">
    <property type="entry name" value="HTH_ARAC_FAMILY_2"/>
    <property type="match status" value="1"/>
</dbReference>
<dbReference type="SMART" id="SM00342">
    <property type="entry name" value="HTH_ARAC"/>
    <property type="match status" value="1"/>
</dbReference>
<evidence type="ECO:0000313" key="6">
    <source>
        <dbReference type="Proteomes" id="UP001595967"/>
    </source>
</evidence>
<evidence type="ECO:0000256" key="3">
    <source>
        <dbReference type="ARBA" id="ARBA00023163"/>
    </source>
</evidence>
<dbReference type="InterPro" id="IPR037923">
    <property type="entry name" value="HTH-like"/>
</dbReference>
<dbReference type="InterPro" id="IPR018062">
    <property type="entry name" value="HTH_AraC-typ_CS"/>
</dbReference>
<dbReference type="Pfam" id="PF12833">
    <property type="entry name" value="HTH_18"/>
    <property type="match status" value="1"/>
</dbReference>
<evidence type="ECO:0000259" key="4">
    <source>
        <dbReference type="PROSITE" id="PS01124"/>
    </source>
</evidence>
<dbReference type="RefSeq" id="WP_377725099.1">
    <property type="nucleotide sequence ID" value="NZ_JBHSEW010000005.1"/>
</dbReference>
<evidence type="ECO:0000313" key="5">
    <source>
        <dbReference type="EMBL" id="MFC4621924.1"/>
    </source>
</evidence>
<proteinExistence type="predicted"/>
<evidence type="ECO:0000256" key="1">
    <source>
        <dbReference type="ARBA" id="ARBA00023015"/>
    </source>
</evidence>
<name>A0ABV9GWK7_9BURK</name>
<accession>A0ABV9GWK7</accession>
<organism evidence="5 6">
    <name type="scientific">Comamonas nitrativorans</name>
    <dbReference type="NCBI Taxonomy" id="108437"/>
    <lineage>
        <taxon>Bacteria</taxon>
        <taxon>Pseudomonadati</taxon>
        <taxon>Pseudomonadota</taxon>
        <taxon>Betaproteobacteria</taxon>
        <taxon>Burkholderiales</taxon>
        <taxon>Comamonadaceae</taxon>
        <taxon>Comamonas</taxon>
    </lineage>
</organism>
<reference evidence="6" key="1">
    <citation type="journal article" date="2019" name="Int. J. Syst. Evol. Microbiol.">
        <title>The Global Catalogue of Microorganisms (GCM) 10K type strain sequencing project: providing services to taxonomists for standard genome sequencing and annotation.</title>
        <authorList>
            <consortium name="The Broad Institute Genomics Platform"/>
            <consortium name="The Broad Institute Genome Sequencing Center for Infectious Disease"/>
            <person name="Wu L."/>
            <person name="Ma J."/>
        </authorList>
    </citation>
    <scope>NUCLEOTIDE SEQUENCE [LARGE SCALE GENOMIC DNA]</scope>
    <source>
        <strain evidence="6">JCM 11650</strain>
    </source>
</reference>
<keyword evidence="3" id="KW-0804">Transcription</keyword>
<feature type="domain" description="HTH araC/xylS-type" evidence="4">
    <location>
        <begin position="163"/>
        <end position="260"/>
    </location>
</feature>
<dbReference type="InterPro" id="IPR003313">
    <property type="entry name" value="AraC-bd"/>
</dbReference>
<dbReference type="Pfam" id="PF02311">
    <property type="entry name" value="AraC_binding"/>
    <property type="match status" value="1"/>
</dbReference>
<dbReference type="Gene3D" id="1.10.10.60">
    <property type="entry name" value="Homeodomain-like"/>
    <property type="match status" value="1"/>
</dbReference>
<dbReference type="SUPFAM" id="SSF51215">
    <property type="entry name" value="Regulatory protein AraC"/>
    <property type="match status" value="1"/>
</dbReference>
<sequence length="263" mass="29055">MTIQFSRIEACHAHRIRCVKMSLPGLCRVNHGTKRVVVGKEEVAITAGQWLLLPPHIPLEIENIPGPQGYSASVLGFPQSLLSDFRRAFAQHLPAPVPATCLAHWRVPPDPQRDAAWERLSCSLAASDAPVLQHHRLNEVLLMLGLAGLLSPLLNLADAGLSERIKQLILSDLAGEWSQARVAAHCCMSAPTLRRHLAAEGHTFRVILEDARMAQALHYVQSTQRPIEAIAQACGYASPSRFAVRFRTRFGLSPRSLRKAMQR</sequence>
<keyword evidence="1" id="KW-0805">Transcription regulation</keyword>
<dbReference type="PANTHER" id="PTHR47894:SF4">
    <property type="entry name" value="HTH-TYPE TRANSCRIPTIONAL REGULATOR GADX"/>
    <property type="match status" value="1"/>
</dbReference>
<dbReference type="EMBL" id="JBHSEW010000005">
    <property type="protein sequence ID" value="MFC4621924.1"/>
    <property type="molecule type" value="Genomic_DNA"/>
</dbReference>
<dbReference type="InterPro" id="IPR009057">
    <property type="entry name" value="Homeodomain-like_sf"/>
</dbReference>
<gene>
    <name evidence="5" type="ORF">ACFO3A_06795</name>
</gene>
<dbReference type="InterPro" id="IPR018060">
    <property type="entry name" value="HTH_AraC"/>
</dbReference>
<evidence type="ECO:0000256" key="2">
    <source>
        <dbReference type="ARBA" id="ARBA00023125"/>
    </source>
</evidence>
<keyword evidence="2" id="KW-0238">DNA-binding</keyword>
<dbReference type="SUPFAM" id="SSF46689">
    <property type="entry name" value="Homeodomain-like"/>
    <property type="match status" value="1"/>
</dbReference>